<dbReference type="AlphaFoldDB" id="A0A8I6SB86"/>
<sequence>MPSDLTVLLFSLVLFHSIGIFTTQLAGVFGGTLLLEKFYQCPGRESGPNKISNVEIKPSGKNKFRINGTITVGIPVVEPASIIVEMYKCSDKERQHCHHQVDFKNEDMCKIFGREGMPWTSFFEGIAIPPNCPIKQGTYSLNGAELDLTSVQTLAFIHGFWKLKSYGKSRGKQWHCAIIEFALENQKRKKG</sequence>
<dbReference type="Proteomes" id="UP000494040">
    <property type="component" value="Unassembled WGS sequence"/>
</dbReference>
<reference evidence="2" key="1">
    <citation type="submission" date="2022-01" db="UniProtKB">
        <authorList>
            <consortium name="EnsemblMetazoa"/>
        </authorList>
    </citation>
    <scope>IDENTIFICATION</scope>
</reference>
<evidence type="ECO:0000256" key="1">
    <source>
        <dbReference type="ARBA" id="ARBA00022729"/>
    </source>
</evidence>
<keyword evidence="3" id="KW-1185">Reference proteome</keyword>
<dbReference type="SUPFAM" id="SSF63707">
    <property type="entry name" value="Ganglioside M2 (gm2) activator"/>
    <property type="match status" value="1"/>
</dbReference>
<dbReference type="EnsemblMetazoa" id="XM_014407045.2">
    <property type="protein sequence ID" value="XP_014262531.1"/>
    <property type="gene ID" value="LOC106674385"/>
</dbReference>
<dbReference type="OMA" id="YWIIRTE"/>
<evidence type="ECO:0000313" key="3">
    <source>
        <dbReference type="Proteomes" id="UP000494040"/>
    </source>
</evidence>
<dbReference type="OrthoDB" id="6594689at2759"/>
<proteinExistence type="predicted"/>
<dbReference type="RefSeq" id="XP_014262531.1">
    <property type="nucleotide sequence ID" value="XM_014407045.2"/>
</dbReference>
<accession>A0A8I6SB86</accession>
<dbReference type="Gene3D" id="2.70.220.10">
    <property type="entry name" value="Ganglioside GM2 activator"/>
    <property type="match status" value="1"/>
</dbReference>
<keyword evidence="1" id="KW-0732">Signal</keyword>
<dbReference type="InterPro" id="IPR036846">
    <property type="entry name" value="GM2-AP_sf"/>
</dbReference>
<evidence type="ECO:0000313" key="2">
    <source>
        <dbReference type="EnsemblMetazoa" id="XP_014262531.1"/>
    </source>
</evidence>
<name>A0A8I6SB86_CIMLE</name>
<dbReference type="KEGG" id="clec:106674385"/>
<organism evidence="2 3">
    <name type="scientific">Cimex lectularius</name>
    <name type="common">Bed bug</name>
    <name type="synonym">Acanthia lectularia</name>
    <dbReference type="NCBI Taxonomy" id="79782"/>
    <lineage>
        <taxon>Eukaryota</taxon>
        <taxon>Metazoa</taxon>
        <taxon>Ecdysozoa</taxon>
        <taxon>Arthropoda</taxon>
        <taxon>Hexapoda</taxon>
        <taxon>Insecta</taxon>
        <taxon>Pterygota</taxon>
        <taxon>Neoptera</taxon>
        <taxon>Paraneoptera</taxon>
        <taxon>Hemiptera</taxon>
        <taxon>Heteroptera</taxon>
        <taxon>Panheteroptera</taxon>
        <taxon>Cimicomorpha</taxon>
        <taxon>Cimicidae</taxon>
        <taxon>Cimex</taxon>
    </lineage>
</organism>
<protein>
    <recommendedName>
        <fullName evidence="4">MD-2-related lipid-recognition domain-containing protein</fullName>
    </recommendedName>
</protein>
<evidence type="ECO:0008006" key="4">
    <source>
        <dbReference type="Google" id="ProtNLM"/>
    </source>
</evidence>
<dbReference type="GeneID" id="106674385"/>